<protein>
    <submittedName>
        <fullName evidence="1">Uncharacterized protein</fullName>
    </submittedName>
</protein>
<gene>
    <name evidence="1" type="ORF">MNB_SM-7-773</name>
</gene>
<sequence>MRLFFTFLVTALSLYGAKPVELSSKYESAQKCKACHAMMVNDWSHSWHAKSHYNKDEYFRKSINFVAKKNLQNVNTVKIKCAKCHNPRISVTHVNDEYNAIAALGLDADTKVDHALKDKKISEGINCLVCHNIDKIHYNAPASVRGMDRIEWTHNGMMSGPFKDTKSPYHKTQYRSFFDKDPNKLCFVCHANDHSSASNKLIFTNMQKEYKGEQKCIECHMSKKHSGYATTYQYKGTQKKEREVRHHFFAGAHKEKMWKNALQLKLLQKKSDLIIKIINPQPHNIPSGFGGREIVVVVKLTDIARVTTKKEISLTTHYTRKRGRVSTPHMALKQSKDLSIPAKGKRVIRLALPKDTKWVKVTLFYRLANKEIRDLLHLQEPIWKKKFFITSKKIKLQ</sequence>
<dbReference type="SUPFAM" id="SSF48695">
    <property type="entry name" value="Multiheme cytochromes"/>
    <property type="match status" value="1"/>
</dbReference>
<accession>A0A1W1C402</accession>
<dbReference type="InterPro" id="IPR036280">
    <property type="entry name" value="Multihaem_cyt_sf"/>
</dbReference>
<name>A0A1W1C402_9ZZZZ</name>
<organism evidence="1">
    <name type="scientific">hydrothermal vent metagenome</name>
    <dbReference type="NCBI Taxonomy" id="652676"/>
    <lineage>
        <taxon>unclassified sequences</taxon>
        <taxon>metagenomes</taxon>
        <taxon>ecological metagenomes</taxon>
    </lineage>
</organism>
<dbReference type="Gene3D" id="1.10.1130.10">
    <property type="entry name" value="Flavocytochrome C3, Chain A"/>
    <property type="match status" value="1"/>
</dbReference>
<reference evidence="1" key="1">
    <citation type="submission" date="2016-10" db="EMBL/GenBank/DDBJ databases">
        <authorList>
            <person name="de Groot N.N."/>
        </authorList>
    </citation>
    <scope>NUCLEOTIDE SEQUENCE</scope>
</reference>
<proteinExistence type="predicted"/>
<evidence type="ECO:0000313" key="1">
    <source>
        <dbReference type="EMBL" id="SFV60578.1"/>
    </source>
</evidence>
<dbReference type="AlphaFoldDB" id="A0A1W1C402"/>
<dbReference type="EMBL" id="FPHB01000048">
    <property type="protein sequence ID" value="SFV60578.1"/>
    <property type="molecule type" value="Genomic_DNA"/>
</dbReference>